<proteinExistence type="predicted"/>
<evidence type="ECO:0000313" key="3">
    <source>
        <dbReference type="EMBL" id="QPG07889.1"/>
    </source>
</evidence>
<gene>
    <name evidence="3" type="primary">sseB</name>
    <name evidence="3" type="ORF">IUJ34_19115</name>
</gene>
<dbReference type="Proteomes" id="UP000594592">
    <property type="component" value="Chromosome"/>
</dbReference>
<dbReference type="EMBL" id="CP064820">
    <property type="protein sequence ID" value="QPG07889.1"/>
    <property type="molecule type" value="Genomic_DNA"/>
</dbReference>
<dbReference type="InterPro" id="IPR027945">
    <property type="entry name" value="SseB_C"/>
</dbReference>
<protein>
    <submittedName>
        <fullName evidence="3">Enhanced serine sensitivity protein SseB</fullName>
    </submittedName>
</protein>
<feature type="domain" description="SseB protein N-terminal" evidence="1">
    <location>
        <begin position="2"/>
        <end position="109"/>
    </location>
</feature>
<sequence>MLEKAATEPAHRPAFFSALLEATVWVPGRAADGEQIVEDSALDLQHWENDGTSVIPFFTSLEALQQAVADEQAFVMMPARTLMAMTLGESLFLNPKLPSGKEFTPREISHLLGEEGSPLSTQTVLEGGEALLLSEVAEPPAQMVDSLTTLFKTLKTVKRAFLCSIKERADAPANLLIGIEAEGDIEAIIQTTGSVATDTLPATNRSIFAVVEGEKGSHFMIAHITPFYEKRWGSFLRDFKQNRII</sequence>
<dbReference type="AlphaFoldDB" id="A0A7S9E1M0"/>
<dbReference type="InterPro" id="IPR009839">
    <property type="entry name" value="SseB_N"/>
</dbReference>
<feature type="domain" description="SseB protein C-terminal" evidence="2">
    <location>
        <begin position="126"/>
        <end position="230"/>
    </location>
</feature>
<evidence type="ECO:0000313" key="4">
    <source>
        <dbReference type="Proteomes" id="UP000594592"/>
    </source>
</evidence>
<reference evidence="3 4" key="1">
    <citation type="submission" date="2020-11" db="EMBL/GenBank/DDBJ databases">
        <title>Whole Genome sequence of MDR strain of Klebsiella pneumoniae K219 isolated from sputum.</title>
        <authorList>
            <person name="Aditi B.P."/>
            <person name="Mahalakshmi K."/>
            <person name="Naveen Kumar V."/>
        </authorList>
    </citation>
    <scope>NUCLEOTIDE SEQUENCE [LARGE SCALE GENOMIC DNA]</scope>
    <source>
        <strain evidence="3 4">K219</strain>
    </source>
</reference>
<dbReference type="NCBIfam" id="NF008624">
    <property type="entry name" value="PRK11611.1"/>
    <property type="match status" value="1"/>
</dbReference>
<accession>A0A7S9E1M0</accession>
<evidence type="ECO:0000259" key="2">
    <source>
        <dbReference type="Pfam" id="PF14581"/>
    </source>
</evidence>
<organism evidence="3 4">
    <name type="scientific">Klebsiella pneumoniae subsp. pneumoniae</name>
    <dbReference type="NCBI Taxonomy" id="72407"/>
    <lineage>
        <taxon>Bacteria</taxon>
        <taxon>Pseudomonadati</taxon>
        <taxon>Pseudomonadota</taxon>
        <taxon>Gammaproteobacteria</taxon>
        <taxon>Enterobacterales</taxon>
        <taxon>Enterobacteriaceae</taxon>
        <taxon>Klebsiella/Raoultella group</taxon>
        <taxon>Klebsiella</taxon>
        <taxon>Klebsiella pneumoniae complex</taxon>
    </lineage>
</organism>
<evidence type="ECO:0000259" key="1">
    <source>
        <dbReference type="Pfam" id="PF07179"/>
    </source>
</evidence>
<dbReference type="Pfam" id="PF14581">
    <property type="entry name" value="SseB_C"/>
    <property type="match status" value="1"/>
</dbReference>
<name>A0A7S9E1M0_KLEPN</name>
<dbReference type="Pfam" id="PF07179">
    <property type="entry name" value="SseB"/>
    <property type="match status" value="1"/>
</dbReference>